<protein>
    <submittedName>
        <fullName evidence="1">SRPBCC family protein</fullName>
    </submittedName>
</protein>
<dbReference type="SUPFAM" id="SSF55961">
    <property type="entry name" value="Bet v1-like"/>
    <property type="match status" value="1"/>
</dbReference>
<proteinExistence type="predicted"/>
<evidence type="ECO:0000313" key="1">
    <source>
        <dbReference type="EMBL" id="WIM88108.1"/>
    </source>
</evidence>
<dbReference type="InterPro" id="IPR023393">
    <property type="entry name" value="START-like_dom_sf"/>
</dbReference>
<sequence>MPSVSRHFSVRPSQAQVVDYLKDFAHTTEWDPGTQACTRTDSGPVAVGATWHNVSRIFGITAELTYTLKELTESRLVFVGENQSSISTDTIAVEAHGTGSTLTYRADLTMKGLAKLLNPLMKIVFEKLASDTETQLTTVLNRLATAN</sequence>
<dbReference type="InterPro" id="IPR019587">
    <property type="entry name" value="Polyketide_cyclase/dehydratase"/>
</dbReference>
<name>A0ABY8VWZ3_9MYCO</name>
<keyword evidence="2" id="KW-1185">Reference proteome</keyword>
<dbReference type="Pfam" id="PF10604">
    <property type="entry name" value="Polyketide_cyc2"/>
    <property type="match status" value="1"/>
</dbReference>
<gene>
    <name evidence="1" type="ORF">PT015_00825</name>
</gene>
<dbReference type="RefSeq" id="WP_285188135.1">
    <property type="nucleotide sequence ID" value="NZ_CP126981.1"/>
</dbReference>
<accession>A0ABY8VWZ3</accession>
<reference evidence="1 2" key="1">
    <citation type="journal article" date="2023" name="Microbiol. Resour. Announc.">
        <title>Complete Genome Sequence of Mycobacterium wuenschmanii, a novel Nontuberculous Mycobacterium Isolated from a captive population of Amazon Milk Frogs.</title>
        <authorList>
            <person name="Hicks J."/>
            <person name="Zeineldin M."/>
            <person name="Ward H."/>
            <person name="Wuenschmann A."/>
            <person name="Camp P."/>
            <person name="Farrell D."/>
            <person name="Lehman K."/>
            <person name="Thacker T."/>
            <person name="Cuthbert E."/>
        </authorList>
    </citation>
    <scope>NUCLEOTIDE SEQUENCE [LARGE SCALE GENOMIC DNA]</scope>
    <source>
        <strain evidence="1 2">Wuenschmanii</strain>
    </source>
</reference>
<dbReference type="Proteomes" id="UP001236585">
    <property type="component" value="Chromosome"/>
</dbReference>
<evidence type="ECO:0000313" key="2">
    <source>
        <dbReference type="Proteomes" id="UP001236585"/>
    </source>
</evidence>
<dbReference type="Gene3D" id="3.30.530.20">
    <property type="match status" value="1"/>
</dbReference>
<organism evidence="1 2">
    <name type="scientific">Candidatus Mycobacterium wuenschmannii</name>
    <dbReference type="NCBI Taxonomy" id="3027808"/>
    <lineage>
        <taxon>Bacteria</taxon>
        <taxon>Bacillati</taxon>
        <taxon>Actinomycetota</taxon>
        <taxon>Actinomycetes</taxon>
        <taxon>Mycobacteriales</taxon>
        <taxon>Mycobacteriaceae</taxon>
        <taxon>Mycobacterium</taxon>
    </lineage>
</organism>
<dbReference type="EMBL" id="CP126981">
    <property type="protein sequence ID" value="WIM88108.1"/>
    <property type="molecule type" value="Genomic_DNA"/>
</dbReference>
<dbReference type="CDD" id="cd08865">
    <property type="entry name" value="SRPBCC_10"/>
    <property type="match status" value="1"/>
</dbReference>